<organism evidence="8 9">
    <name type="scientific">Pannus brasiliensis CCIBt3594</name>
    <dbReference type="NCBI Taxonomy" id="1427578"/>
    <lineage>
        <taxon>Bacteria</taxon>
        <taxon>Bacillati</taxon>
        <taxon>Cyanobacteriota</taxon>
        <taxon>Cyanophyceae</taxon>
        <taxon>Oscillatoriophycideae</taxon>
        <taxon>Chroococcales</taxon>
        <taxon>Microcystaceae</taxon>
        <taxon>Pannus</taxon>
    </lineage>
</organism>
<evidence type="ECO:0000256" key="5">
    <source>
        <dbReference type="ARBA" id="ARBA00022777"/>
    </source>
</evidence>
<comment type="catalytic activity">
    <reaction evidence="1">
        <text>ATP + protein L-histidine = ADP + protein N-phospho-L-histidine.</text>
        <dbReference type="EC" id="2.7.13.3"/>
    </reaction>
</comment>
<keyword evidence="3" id="KW-0597">Phosphoprotein</keyword>
<evidence type="ECO:0000256" key="2">
    <source>
        <dbReference type="ARBA" id="ARBA00012438"/>
    </source>
</evidence>
<sequence>MEKSTDPHWLRKSLIGLIDSDLDAPNLLEQMAREIGEHLGVSACFLMAGGNIGTIEGFWHEKKKGLPAGYSGVTEPEMSIETGRATCLRDLRERGIALDWWRSIAPLDSSWAIAISFRGIRNGIAIIGTSEAGRVTGREPEILAEIGSALGIAYGTLPLPHEAVSSLDREEIARIVPFNSRERATGSPIVKRLYELMRQQLEQQRQLNEMKDEIIAAISDKARNPLATMKMAIDALSSKDRNLPPSSRENFWRILKQEWDTLNQLINNIVTLKQLESQELRVFPRPVDLEALLREVTLPFQEKWGEDKRKPLRLEIDRSGVGKEPVETDPQHLRAILDELLTNAGNFSHPKTTVGIEVRDIADGAIEISVTNTGLGIAEEEKELIFEPFRRGKGITGRAIAGTGIGLALVRGLIELLNARIEVTSVPVAGTDAHANAFTVTLPRRIAGSRQARTIS</sequence>
<dbReference type="Gene3D" id="1.10.287.130">
    <property type="match status" value="1"/>
</dbReference>
<keyword evidence="9" id="KW-1185">Reference proteome</keyword>
<dbReference type="Pfam" id="PF00512">
    <property type="entry name" value="HisKA"/>
    <property type="match status" value="1"/>
</dbReference>
<evidence type="ECO:0000256" key="1">
    <source>
        <dbReference type="ARBA" id="ARBA00000085"/>
    </source>
</evidence>
<dbReference type="AlphaFoldDB" id="A0AAW9QWA9"/>
<proteinExistence type="predicted"/>
<dbReference type="PRINTS" id="PR00344">
    <property type="entry name" value="BCTRLSENSOR"/>
</dbReference>
<keyword evidence="4" id="KW-0808">Transferase</keyword>
<dbReference type="SUPFAM" id="SSF55874">
    <property type="entry name" value="ATPase domain of HSP90 chaperone/DNA topoisomerase II/histidine kinase"/>
    <property type="match status" value="1"/>
</dbReference>
<evidence type="ECO:0000313" key="8">
    <source>
        <dbReference type="EMBL" id="MEG3436994.1"/>
    </source>
</evidence>
<dbReference type="Proteomes" id="UP001328733">
    <property type="component" value="Unassembled WGS sequence"/>
</dbReference>
<reference evidence="8 9" key="1">
    <citation type="submission" date="2024-01" db="EMBL/GenBank/DDBJ databases">
        <title>Genomic insights into the taxonomy and metabolism of the cyanobacterium Pannus brasiliensis CCIBt3594.</title>
        <authorList>
            <person name="Machado M."/>
            <person name="Botero N.B."/>
            <person name="Andreote A.P.D."/>
            <person name="Feitosa A.M.T."/>
            <person name="Popin R."/>
            <person name="Sivonen K."/>
            <person name="Fiore M.F."/>
        </authorList>
    </citation>
    <scope>NUCLEOTIDE SEQUENCE [LARGE SCALE GENOMIC DNA]</scope>
    <source>
        <strain evidence="8 9">CCIBt3594</strain>
    </source>
</reference>
<accession>A0AAW9QWA9</accession>
<dbReference type="InterPro" id="IPR005467">
    <property type="entry name" value="His_kinase_dom"/>
</dbReference>
<dbReference type="EMBL" id="JBAFSM010000011">
    <property type="protein sequence ID" value="MEG3436994.1"/>
    <property type="molecule type" value="Genomic_DNA"/>
</dbReference>
<dbReference type="InterPro" id="IPR004358">
    <property type="entry name" value="Sig_transdc_His_kin-like_C"/>
</dbReference>
<dbReference type="Gene3D" id="3.30.565.10">
    <property type="entry name" value="Histidine kinase-like ATPase, C-terminal domain"/>
    <property type="match status" value="1"/>
</dbReference>
<name>A0AAW9QWA9_9CHRO</name>
<evidence type="ECO:0000256" key="6">
    <source>
        <dbReference type="ARBA" id="ARBA00023012"/>
    </source>
</evidence>
<evidence type="ECO:0000256" key="3">
    <source>
        <dbReference type="ARBA" id="ARBA00022553"/>
    </source>
</evidence>
<dbReference type="SMART" id="SM00388">
    <property type="entry name" value="HisKA"/>
    <property type="match status" value="1"/>
</dbReference>
<dbReference type="PROSITE" id="PS50109">
    <property type="entry name" value="HIS_KIN"/>
    <property type="match status" value="1"/>
</dbReference>
<dbReference type="GO" id="GO:0000155">
    <property type="term" value="F:phosphorelay sensor kinase activity"/>
    <property type="evidence" value="ECO:0007669"/>
    <property type="project" value="InterPro"/>
</dbReference>
<dbReference type="PANTHER" id="PTHR43711">
    <property type="entry name" value="TWO-COMPONENT HISTIDINE KINASE"/>
    <property type="match status" value="1"/>
</dbReference>
<dbReference type="InterPro" id="IPR003594">
    <property type="entry name" value="HATPase_dom"/>
</dbReference>
<comment type="caution">
    <text evidence="8">The sequence shown here is derived from an EMBL/GenBank/DDBJ whole genome shotgun (WGS) entry which is preliminary data.</text>
</comment>
<dbReference type="InterPro" id="IPR036890">
    <property type="entry name" value="HATPase_C_sf"/>
</dbReference>
<dbReference type="Pfam" id="PF02518">
    <property type="entry name" value="HATPase_c"/>
    <property type="match status" value="1"/>
</dbReference>
<feature type="domain" description="Histidine kinase" evidence="7">
    <location>
        <begin position="217"/>
        <end position="446"/>
    </location>
</feature>
<dbReference type="SUPFAM" id="SSF47384">
    <property type="entry name" value="Homodimeric domain of signal transducing histidine kinase"/>
    <property type="match status" value="1"/>
</dbReference>
<dbReference type="PANTHER" id="PTHR43711:SF26">
    <property type="entry name" value="SENSOR HISTIDINE KINASE RCSC"/>
    <property type="match status" value="1"/>
</dbReference>
<dbReference type="RefSeq" id="WP_332864472.1">
    <property type="nucleotide sequence ID" value="NZ_JBAFSM010000011.1"/>
</dbReference>
<protein>
    <recommendedName>
        <fullName evidence="2">histidine kinase</fullName>
        <ecNumber evidence="2">2.7.13.3</ecNumber>
    </recommendedName>
</protein>
<evidence type="ECO:0000256" key="4">
    <source>
        <dbReference type="ARBA" id="ARBA00022679"/>
    </source>
</evidence>
<keyword evidence="5 8" id="KW-0418">Kinase</keyword>
<keyword evidence="6" id="KW-0902">Two-component regulatory system</keyword>
<dbReference type="SMART" id="SM00387">
    <property type="entry name" value="HATPase_c"/>
    <property type="match status" value="1"/>
</dbReference>
<dbReference type="InterPro" id="IPR050736">
    <property type="entry name" value="Sensor_HK_Regulatory"/>
</dbReference>
<evidence type="ECO:0000259" key="7">
    <source>
        <dbReference type="PROSITE" id="PS50109"/>
    </source>
</evidence>
<dbReference type="InterPro" id="IPR003661">
    <property type="entry name" value="HisK_dim/P_dom"/>
</dbReference>
<dbReference type="InterPro" id="IPR036097">
    <property type="entry name" value="HisK_dim/P_sf"/>
</dbReference>
<evidence type="ECO:0000313" key="9">
    <source>
        <dbReference type="Proteomes" id="UP001328733"/>
    </source>
</evidence>
<gene>
    <name evidence="8" type="ORF">V0288_07665</name>
</gene>
<dbReference type="EC" id="2.7.13.3" evidence="2"/>